<dbReference type="OrthoDB" id="3545916at2759"/>
<keyword evidence="2" id="KW-1185">Reference proteome</keyword>
<protein>
    <submittedName>
        <fullName evidence="1">Uncharacterized protein</fullName>
    </submittedName>
</protein>
<evidence type="ECO:0000313" key="2">
    <source>
        <dbReference type="Proteomes" id="UP000799777"/>
    </source>
</evidence>
<proteinExistence type="predicted"/>
<evidence type="ECO:0000313" key="1">
    <source>
        <dbReference type="EMBL" id="KAF2036673.1"/>
    </source>
</evidence>
<dbReference type="EMBL" id="ML978154">
    <property type="protein sequence ID" value="KAF2036673.1"/>
    <property type="molecule type" value="Genomic_DNA"/>
</dbReference>
<comment type="caution">
    <text evidence="1">The sequence shown here is derived from an EMBL/GenBank/DDBJ whole genome shotgun (WGS) entry which is preliminary data.</text>
</comment>
<reference evidence="1" key="1">
    <citation type="journal article" date="2020" name="Stud. Mycol.">
        <title>101 Dothideomycetes genomes: a test case for predicting lifestyles and emergence of pathogens.</title>
        <authorList>
            <person name="Haridas S."/>
            <person name="Albert R."/>
            <person name="Binder M."/>
            <person name="Bloem J."/>
            <person name="Labutti K."/>
            <person name="Salamov A."/>
            <person name="Andreopoulos B."/>
            <person name="Baker S."/>
            <person name="Barry K."/>
            <person name="Bills G."/>
            <person name="Bluhm B."/>
            <person name="Cannon C."/>
            <person name="Castanera R."/>
            <person name="Culley D."/>
            <person name="Daum C."/>
            <person name="Ezra D."/>
            <person name="Gonzalez J."/>
            <person name="Henrissat B."/>
            <person name="Kuo A."/>
            <person name="Liang C."/>
            <person name="Lipzen A."/>
            <person name="Lutzoni F."/>
            <person name="Magnuson J."/>
            <person name="Mondo S."/>
            <person name="Nolan M."/>
            <person name="Ohm R."/>
            <person name="Pangilinan J."/>
            <person name="Park H.-J."/>
            <person name="Ramirez L."/>
            <person name="Alfaro M."/>
            <person name="Sun H."/>
            <person name="Tritt A."/>
            <person name="Yoshinaga Y."/>
            <person name="Zwiers L.-H."/>
            <person name="Turgeon B."/>
            <person name="Goodwin S."/>
            <person name="Spatafora J."/>
            <person name="Crous P."/>
            <person name="Grigoriev I."/>
        </authorList>
    </citation>
    <scope>NUCLEOTIDE SEQUENCE</scope>
    <source>
        <strain evidence="1">CBS 110217</strain>
    </source>
</reference>
<dbReference type="Proteomes" id="UP000799777">
    <property type="component" value="Unassembled WGS sequence"/>
</dbReference>
<name>A0A9P4HLV4_9PLEO</name>
<gene>
    <name evidence="1" type="ORF">EK21DRAFT_52001</name>
</gene>
<sequence>LQKEMLANVDKVQAVSDQQFEHSFRALASSIKSLSRLLQLTGKFDIGEVLGVPLLLQDMSIELLRGRIRKKCFIEVYLWSTLLDMVFRDPFKVFGPHFDAQSDVWKDIFGSDFFPDWPKPTTRSETWRYTVAEQVSQIVGVDLITEGKLKKKTGQDQEVRQDMDQSVLEVRIFVATSIESGLAMIASAMDSSLIQDVVDKAFTLALHMSLQRARFQITYPALGARFVKEEMKCDSDGDGDEMSNGKVAVVINPGLTKWGDALGKNLEYRYDIVPSFVQLEATDGVSLI</sequence>
<dbReference type="AlphaFoldDB" id="A0A9P4HLV4"/>
<feature type="non-terminal residue" evidence="1">
    <location>
        <position position="1"/>
    </location>
</feature>
<accession>A0A9P4HLV4</accession>
<organism evidence="1 2">
    <name type="scientific">Setomelanomma holmii</name>
    <dbReference type="NCBI Taxonomy" id="210430"/>
    <lineage>
        <taxon>Eukaryota</taxon>
        <taxon>Fungi</taxon>
        <taxon>Dikarya</taxon>
        <taxon>Ascomycota</taxon>
        <taxon>Pezizomycotina</taxon>
        <taxon>Dothideomycetes</taxon>
        <taxon>Pleosporomycetidae</taxon>
        <taxon>Pleosporales</taxon>
        <taxon>Pleosporineae</taxon>
        <taxon>Phaeosphaeriaceae</taxon>
        <taxon>Setomelanomma</taxon>
    </lineage>
</organism>